<dbReference type="EMBL" id="ML742236">
    <property type="protein sequence ID" value="KAE8146905.1"/>
    <property type="molecule type" value="Genomic_DNA"/>
</dbReference>
<dbReference type="FunFam" id="2.60.40.420:FF:000036">
    <property type="entry name" value="L-ascorbate oxidase"/>
    <property type="match status" value="1"/>
</dbReference>
<evidence type="ECO:0000259" key="10">
    <source>
        <dbReference type="Pfam" id="PF07732"/>
    </source>
</evidence>
<dbReference type="PANTHER" id="PTHR11709:SF488">
    <property type="entry name" value="LACCASE-RELATED"/>
    <property type="match status" value="1"/>
</dbReference>
<dbReference type="CDD" id="cd13898">
    <property type="entry name" value="CuRO_3_Abr2_like"/>
    <property type="match status" value="1"/>
</dbReference>
<dbReference type="Gene3D" id="2.60.40.420">
    <property type="entry name" value="Cupredoxins - blue copper proteins"/>
    <property type="match status" value="3"/>
</dbReference>
<proteinExistence type="inferred from homology"/>
<dbReference type="AlphaFoldDB" id="A0A5N6TKQ3"/>
<dbReference type="InterPro" id="IPR011707">
    <property type="entry name" value="Cu-oxidase-like_N"/>
</dbReference>
<gene>
    <name evidence="11" type="ORF">BDV25DRAFT_169526</name>
</gene>
<dbReference type="OrthoDB" id="2121828at2759"/>
<name>A0A5N6TKQ3_ASPAV</name>
<evidence type="ECO:0000256" key="6">
    <source>
        <dbReference type="ARBA" id="ARBA00023180"/>
    </source>
</evidence>
<sequence length="592" mass="64628">MARFPGGLSLLALLYFAQWASCKLVQFNLDLTWEDHEVAGSTRKMILSNGQFPAPQLRLKQGDEVEFLVNNSLPFGTTVHFHGIEQRGTPWSDGVPGLSQKPIAPGDHFLYKWQANEYGAYLYHAHTRGQVDDGLYGAIYIEPSDAVEKPFHLLTDDEAELDAILQAEKDTQPIILADWRRLTSEEVWNAQVASGLEDFCTNSILINGKGSEICLSQDRIDALTSPALKQVLGNTSLTDMACLPSDPEALKLTPPGFRRGCTPHTGPTEILEVDPSTQYRSWDVSSMASTSSLAFSIDKHPVYIYAIDGRYIEPLRVDALTIAIGTRYSILVKLDQAPTDYPVRAANNVPAQIINGTAILRYKTPAATATPPPPPPTTTPYITELGTNATASTTFLNESAVTPFPPISPALTSHKTFILNVDHAGASYRWTLGNASFPLSNEDATPLLFNRTSIPAKYLITTQNNTWVDIIINMTSSGQPPHPIHKHSNKYFVIGAGQGSFTYASVAEAVKHVPQNFNFVTPQIRDTFPTPSAAAGPAWLAIRYQVVNPGPFLLHCHLQLHLSGGMALALLDGVDAWPVVPGEYRMPAVSSS</sequence>
<accession>A0A5N6TKQ3</accession>
<dbReference type="PANTHER" id="PTHR11709">
    <property type="entry name" value="MULTI-COPPER OXIDASE"/>
    <property type="match status" value="1"/>
</dbReference>
<dbReference type="InterPro" id="IPR008972">
    <property type="entry name" value="Cupredoxin"/>
</dbReference>
<keyword evidence="4" id="KW-0560">Oxidoreductase</keyword>
<feature type="chain" id="PRO_5025053653" evidence="7">
    <location>
        <begin position="23"/>
        <end position="592"/>
    </location>
</feature>
<evidence type="ECO:0000313" key="11">
    <source>
        <dbReference type="EMBL" id="KAE8146905.1"/>
    </source>
</evidence>
<dbReference type="Pfam" id="PF07731">
    <property type="entry name" value="Cu-oxidase_2"/>
    <property type="match status" value="1"/>
</dbReference>
<keyword evidence="5" id="KW-0186">Copper</keyword>
<keyword evidence="2" id="KW-0479">Metal-binding</keyword>
<dbReference type="PROSITE" id="PS00079">
    <property type="entry name" value="MULTICOPPER_OXIDASE1"/>
    <property type="match status" value="1"/>
</dbReference>
<dbReference type="InterPro" id="IPR001117">
    <property type="entry name" value="Cu-oxidase_2nd"/>
</dbReference>
<reference evidence="11 12" key="1">
    <citation type="submission" date="2019-04" db="EMBL/GenBank/DDBJ databases">
        <title>Friends and foes A comparative genomics study of 23 Aspergillus species from section Flavi.</title>
        <authorList>
            <consortium name="DOE Joint Genome Institute"/>
            <person name="Kjaerbolling I."/>
            <person name="Vesth T."/>
            <person name="Frisvad J.C."/>
            <person name="Nybo J.L."/>
            <person name="Theobald S."/>
            <person name="Kildgaard S."/>
            <person name="Isbrandt T."/>
            <person name="Kuo A."/>
            <person name="Sato A."/>
            <person name="Lyhne E.K."/>
            <person name="Kogle M.E."/>
            <person name="Wiebenga A."/>
            <person name="Kun R.S."/>
            <person name="Lubbers R.J."/>
            <person name="Makela M.R."/>
            <person name="Barry K."/>
            <person name="Chovatia M."/>
            <person name="Clum A."/>
            <person name="Daum C."/>
            <person name="Haridas S."/>
            <person name="He G."/>
            <person name="LaButti K."/>
            <person name="Lipzen A."/>
            <person name="Mondo S."/>
            <person name="Riley R."/>
            <person name="Salamov A."/>
            <person name="Simmons B.A."/>
            <person name="Magnuson J.K."/>
            <person name="Henrissat B."/>
            <person name="Mortensen U.H."/>
            <person name="Larsen T.O."/>
            <person name="Devries R.P."/>
            <person name="Grigoriev I.V."/>
            <person name="Machida M."/>
            <person name="Baker S.E."/>
            <person name="Andersen M.R."/>
        </authorList>
    </citation>
    <scope>NUCLEOTIDE SEQUENCE [LARGE SCALE GENOMIC DNA]</scope>
    <source>
        <strain evidence="11 12">IBT 18842</strain>
    </source>
</reference>
<dbReference type="GO" id="GO:0042440">
    <property type="term" value="P:pigment metabolic process"/>
    <property type="evidence" value="ECO:0007669"/>
    <property type="project" value="UniProtKB-ARBA"/>
</dbReference>
<evidence type="ECO:0000256" key="2">
    <source>
        <dbReference type="ARBA" id="ARBA00022723"/>
    </source>
</evidence>
<feature type="signal peptide" evidence="7">
    <location>
        <begin position="1"/>
        <end position="22"/>
    </location>
</feature>
<protein>
    <submittedName>
        <fullName evidence="11">Multicopper oxidase-domain-containing protein</fullName>
    </submittedName>
</protein>
<dbReference type="SUPFAM" id="SSF49503">
    <property type="entry name" value="Cupredoxins"/>
    <property type="match status" value="3"/>
</dbReference>
<evidence type="ECO:0000259" key="8">
    <source>
        <dbReference type="Pfam" id="PF00394"/>
    </source>
</evidence>
<evidence type="ECO:0000313" key="12">
    <source>
        <dbReference type="Proteomes" id="UP000325780"/>
    </source>
</evidence>
<dbReference type="CDD" id="cd13850">
    <property type="entry name" value="CuRO_1_Abr2_like"/>
    <property type="match status" value="1"/>
</dbReference>
<feature type="domain" description="Plastocyanin-like" evidence="8">
    <location>
        <begin position="172"/>
        <end position="363"/>
    </location>
</feature>
<dbReference type="PROSITE" id="PS00080">
    <property type="entry name" value="MULTICOPPER_OXIDASE2"/>
    <property type="match status" value="1"/>
</dbReference>
<comment type="similarity">
    <text evidence="1">Belongs to the multicopper oxidase family.</text>
</comment>
<dbReference type="InterPro" id="IPR011706">
    <property type="entry name" value="Cu-oxidase_C"/>
</dbReference>
<keyword evidence="6" id="KW-0325">Glycoprotein</keyword>
<evidence type="ECO:0000256" key="5">
    <source>
        <dbReference type="ARBA" id="ARBA00023008"/>
    </source>
</evidence>
<evidence type="ECO:0000256" key="4">
    <source>
        <dbReference type="ARBA" id="ARBA00023002"/>
    </source>
</evidence>
<dbReference type="CDD" id="cd13876">
    <property type="entry name" value="CuRO_2_Abr2_like"/>
    <property type="match status" value="1"/>
</dbReference>
<feature type="domain" description="Plastocyanin-like" evidence="9">
    <location>
        <begin position="453"/>
        <end position="572"/>
    </location>
</feature>
<evidence type="ECO:0000256" key="1">
    <source>
        <dbReference type="ARBA" id="ARBA00010609"/>
    </source>
</evidence>
<evidence type="ECO:0000256" key="7">
    <source>
        <dbReference type="SAM" id="SignalP"/>
    </source>
</evidence>
<dbReference type="InterPro" id="IPR002355">
    <property type="entry name" value="Cu_oxidase_Cu_BS"/>
</dbReference>
<dbReference type="Proteomes" id="UP000325780">
    <property type="component" value="Unassembled WGS sequence"/>
</dbReference>
<dbReference type="InterPro" id="IPR045087">
    <property type="entry name" value="Cu-oxidase_fam"/>
</dbReference>
<dbReference type="InterPro" id="IPR033138">
    <property type="entry name" value="Cu_oxidase_CS"/>
</dbReference>
<dbReference type="GO" id="GO:0052716">
    <property type="term" value="F:hydroquinone:oxygen oxidoreductase activity"/>
    <property type="evidence" value="ECO:0007669"/>
    <property type="project" value="UniProtKB-ARBA"/>
</dbReference>
<organism evidence="11 12">
    <name type="scientific">Aspergillus avenaceus</name>
    <dbReference type="NCBI Taxonomy" id="36643"/>
    <lineage>
        <taxon>Eukaryota</taxon>
        <taxon>Fungi</taxon>
        <taxon>Dikarya</taxon>
        <taxon>Ascomycota</taxon>
        <taxon>Pezizomycotina</taxon>
        <taxon>Eurotiomycetes</taxon>
        <taxon>Eurotiomycetidae</taxon>
        <taxon>Eurotiales</taxon>
        <taxon>Aspergillaceae</taxon>
        <taxon>Aspergillus</taxon>
        <taxon>Aspergillus subgen. Circumdati</taxon>
    </lineage>
</organism>
<dbReference type="Pfam" id="PF00394">
    <property type="entry name" value="Cu-oxidase"/>
    <property type="match status" value="1"/>
</dbReference>
<evidence type="ECO:0000259" key="9">
    <source>
        <dbReference type="Pfam" id="PF07731"/>
    </source>
</evidence>
<dbReference type="GO" id="GO:0005507">
    <property type="term" value="F:copper ion binding"/>
    <property type="evidence" value="ECO:0007669"/>
    <property type="project" value="InterPro"/>
</dbReference>
<keyword evidence="3 7" id="KW-0732">Signal</keyword>
<dbReference type="FunFam" id="2.60.40.420:FF:000061">
    <property type="entry name" value="Laccase TilA"/>
    <property type="match status" value="1"/>
</dbReference>
<keyword evidence="12" id="KW-1185">Reference proteome</keyword>
<feature type="domain" description="Plastocyanin-like" evidence="10">
    <location>
        <begin position="32"/>
        <end position="144"/>
    </location>
</feature>
<dbReference type="Pfam" id="PF07732">
    <property type="entry name" value="Cu-oxidase_3"/>
    <property type="match status" value="1"/>
</dbReference>
<evidence type="ECO:0000256" key="3">
    <source>
        <dbReference type="ARBA" id="ARBA00022729"/>
    </source>
</evidence>